<feature type="compositionally biased region" description="Basic and acidic residues" evidence="1">
    <location>
        <begin position="542"/>
        <end position="563"/>
    </location>
</feature>
<dbReference type="PANTHER" id="PTHR46082:SF11">
    <property type="entry name" value="AAA+ ATPASE DOMAIN-CONTAINING PROTEIN-RELATED"/>
    <property type="match status" value="1"/>
</dbReference>
<dbReference type="InterPro" id="IPR035994">
    <property type="entry name" value="Nucleoside_phosphorylase_sf"/>
</dbReference>
<dbReference type="Proteomes" id="UP000308133">
    <property type="component" value="Unassembled WGS sequence"/>
</dbReference>
<sequence length="578" mass="63840">MQAENTRLASHSVNHGSVANLAGYQSNHGEQHFGPVIKIYGHGSGRPSQPFTAWKTQAPNNNSQAKFFSPDSVEAKRRTWMDSLIFTEIDDRELSIGAAYGQSCRWFLEREEFTDWLDDDATSGHTPFLWVKEFEIMVRREEYQVGWICAVPTELAAAACMLDREHPPLPRRANDNNIYKLGSIGPHNIAIACLPAGTIGTGPAAVAAQQMRASFPALKFGLMVGIGGGAPGERRDIRLGDIVVSEPDRTSGGVIQYDHGRALADGTLERLGSLDRPPPILLNALNHLKAEHSYQNPKVREYLDASVARFPRRRDACTCPGAQADCLFKATYIHQDNLYNDCRSCSVEEIVPRTPRPSEGPVIHYGLIASGNLVMKDGVTRDRLQQIHHILCFEMEAAGLMNDFPCLVIRGICDYSDSHKNNRWQEYAAAVAAAYAKELLLVIQPEVVDTVPEVQHATGVHPQPASSGGSRITFNNHGTLGTQIGEQTTHGPTYFGTVNNHPNQYHSMANHHPPSVKSRQPSNKEGRGKVGSGLGSADEDDGRTAKPARPDKRLAQQRMDEHAQFRERIMTDMRSEQF</sequence>
<dbReference type="SUPFAM" id="SSF53167">
    <property type="entry name" value="Purine and uridine phosphorylases"/>
    <property type="match status" value="1"/>
</dbReference>
<feature type="compositionally biased region" description="Polar residues" evidence="1">
    <location>
        <begin position="464"/>
        <end position="507"/>
    </location>
</feature>
<evidence type="ECO:0000313" key="2">
    <source>
        <dbReference type="EMBL" id="TKX21888.1"/>
    </source>
</evidence>
<name>A0A4U7AU06_9PEZI</name>
<feature type="region of interest" description="Disordered" evidence="1">
    <location>
        <begin position="456"/>
        <end position="563"/>
    </location>
</feature>
<dbReference type="GO" id="GO:0009116">
    <property type="term" value="P:nucleoside metabolic process"/>
    <property type="evidence" value="ECO:0007669"/>
    <property type="project" value="InterPro"/>
</dbReference>
<reference evidence="2 3" key="1">
    <citation type="submission" date="2018-02" db="EMBL/GenBank/DDBJ databases">
        <title>Draft genome sequences of Elsinoe sp., causing black scab on jojoba.</title>
        <authorList>
            <person name="Stodart B."/>
            <person name="Jeffress S."/>
            <person name="Ash G."/>
            <person name="Arun Chinnappa K."/>
        </authorList>
    </citation>
    <scope>NUCLEOTIDE SEQUENCE [LARGE SCALE GENOMIC DNA]</scope>
    <source>
        <strain evidence="2 3">Hillstone_2</strain>
    </source>
</reference>
<organism evidence="2 3">
    <name type="scientific">Elsinoe australis</name>
    <dbReference type="NCBI Taxonomy" id="40998"/>
    <lineage>
        <taxon>Eukaryota</taxon>
        <taxon>Fungi</taxon>
        <taxon>Dikarya</taxon>
        <taxon>Ascomycota</taxon>
        <taxon>Pezizomycotina</taxon>
        <taxon>Dothideomycetes</taxon>
        <taxon>Dothideomycetidae</taxon>
        <taxon>Myriangiales</taxon>
        <taxon>Elsinoaceae</taxon>
        <taxon>Elsinoe</taxon>
    </lineage>
</organism>
<evidence type="ECO:0000313" key="3">
    <source>
        <dbReference type="Proteomes" id="UP000308133"/>
    </source>
</evidence>
<dbReference type="EMBL" id="PTQR01000075">
    <property type="protein sequence ID" value="TKX21888.1"/>
    <property type="molecule type" value="Genomic_DNA"/>
</dbReference>
<evidence type="ECO:0000256" key="1">
    <source>
        <dbReference type="SAM" id="MobiDB-lite"/>
    </source>
</evidence>
<proteinExistence type="predicted"/>
<dbReference type="PANTHER" id="PTHR46082">
    <property type="entry name" value="ATP/GTP-BINDING PROTEIN-RELATED"/>
    <property type="match status" value="1"/>
</dbReference>
<accession>A0A4U7AU06</accession>
<dbReference type="Gene3D" id="3.40.50.1580">
    <property type="entry name" value="Nucleoside phosphorylase domain"/>
    <property type="match status" value="1"/>
</dbReference>
<comment type="caution">
    <text evidence="2">The sequence shown here is derived from an EMBL/GenBank/DDBJ whole genome shotgun (WGS) entry which is preliminary data.</text>
</comment>
<dbReference type="GO" id="GO:0003824">
    <property type="term" value="F:catalytic activity"/>
    <property type="evidence" value="ECO:0007669"/>
    <property type="project" value="InterPro"/>
</dbReference>
<dbReference type="InterPro" id="IPR053137">
    <property type="entry name" value="NLR-like"/>
</dbReference>
<protein>
    <submittedName>
        <fullName evidence="2">Phosphorylase-like protein 6</fullName>
    </submittedName>
</protein>
<gene>
    <name evidence="2" type="ORF">C1H76_5780</name>
</gene>
<dbReference type="AlphaFoldDB" id="A0A4U7AU06"/>